<dbReference type="KEGG" id="eio:H9L01_08415"/>
<name>A0A7G9RXR1_9FIRM</name>
<accession>A0A7G9RXR1</accession>
<organism evidence="1 2">
    <name type="scientific">Erysipelothrix inopinata</name>
    <dbReference type="NCBI Taxonomy" id="225084"/>
    <lineage>
        <taxon>Bacteria</taxon>
        <taxon>Bacillati</taxon>
        <taxon>Bacillota</taxon>
        <taxon>Erysipelotrichia</taxon>
        <taxon>Erysipelotrichales</taxon>
        <taxon>Erysipelotrichaceae</taxon>
        <taxon>Erysipelothrix</taxon>
    </lineage>
</organism>
<gene>
    <name evidence="1" type="ORF">H9L01_08415</name>
</gene>
<dbReference type="EMBL" id="CP060715">
    <property type="protein sequence ID" value="QNN60386.1"/>
    <property type="molecule type" value="Genomic_DNA"/>
</dbReference>
<reference evidence="1 2" key="1">
    <citation type="submission" date="2020-08" db="EMBL/GenBank/DDBJ databases">
        <title>Genome sequence of Erysipelothrix inopinata DSM 15511T.</title>
        <authorList>
            <person name="Hyun D.-W."/>
            <person name="Bae J.-W."/>
        </authorList>
    </citation>
    <scope>NUCLEOTIDE SEQUENCE [LARGE SCALE GENOMIC DNA]</scope>
    <source>
        <strain evidence="1 2">DSM 15511</strain>
    </source>
</reference>
<keyword evidence="2" id="KW-1185">Reference proteome</keyword>
<protein>
    <submittedName>
        <fullName evidence="1">Uncharacterized protein</fullName>
    </submittedName>
</protein>
<sequence length="135" mass="15051">MKRVNNIIGKVILMLGCIIIFQTVHAAYSSRETLYVPPKGGFVISSDYATKETTSTYGTVETWDVSAWLAPTGQMVSSSNRQYYSKSFKIGTGYRHNLVTMFDSARGSQLHLRVNTNGFDPHGLTIKAKWNGDHN</sequence>
<evidence type="ECO:0000313" key="2">
    <source>
        <dbReference type="Proteomes" id="UP000515928"/>
    </source>
</evidence>
<proteinExistence type="predicted"/>
<dbReference type="AlphaFoldDB" id="A0A7G9RXR1"/>
<dbReference type="Proteomes" id="UP000515928">
    <property type="component" value="Chromosome"/>
</dbReference>
<evidence type="ECO:0000313" key="1">
    <source>
        <dbReference type="EMBL" id="QNN60386.1"/>
    </source>
</evidence>
<dbReference type="RefSeq" id="WP_187533515.1">
    <property type="nucleotide sequence ID" value="NZ_CBCSHU010000004.1"/>
</dbReference>